<feature type="transmembrane region" description="Helical" evidence="1">
    <location>
        <begin position="129"/>
        <end position="149"/>
    </location>
</feature>
<evidence type="ECO:0000313" key="3">
    <source>
        <dbReference type="Proteomes" id="UP000494211"/>
    </source>
</evidence>
<feature type="transmembrane region" description="Helical" evidence="1">
    <location>
        <begin position="105"/>
        <end position="123"/>
    </location>
</feature>
<sequence length="378" mass="43115">MPFSIGIFLYIVAYCLTEGMIFAAAGKAGKKTSRVLFVRSIIFVALAGLIYFHTECTRYVDYDRMSTEMSLSLSKGASYLFDLYSLNPLSAVPLALIAKTGVFPLLKSLSACVYYGVLLYIAGKLRQTYGAFSATITTVFFLCTVDLSYPADTIRFPIASAIFALGYVGYSYFSFSPIKALSLMLFGCFFHASMWPFLIIFLSTRIFKKNIFIIILTFFLIFYFQIVNLVSSLISSISPALGWKIQLYFETDGQYYESLISNEQFIYLLFIYIFICTLFLLKRTFSKQENSQSDRVFIMYSCFLLGSIHSNVIFPRYIPFLILISLPFIADIFSRYTNSGYTGKNSWAMHFIFVSFILVSTFGLILRFAFSYTPFYLT</sequence>
<dbReference type="EMBL" id="CABWJV010000004">
    <property type="protein sequence ID" value="VWQ23929.1"/>
    <property type="molecule type" value="Genomic_DNA"/>
</dbReference>
<feature type="transmembrane region" description="Helical" evidence="1">
    <location>
        <begin position="156"/>
        <end position="175"/>
    </location>
</feature>
<evidence type="ECO:0000313" key="2">
    <source>
        <dbReference type="EMBL" id="VWQ23929.1"/>
    </source>
</evidence>
<keyword evidence="1" id="KW-0812">Transmembrane</keyword>
<protein>
    <recommendedName>
        <fullName evidence="4">EpsG family protein</fullName>
    </recommendedName>
</protein>
<keyword evidence="1" id="KW-1133">Transmembrane helix</keyword>
<gene>
    <name evidence="2" type="ORF">BIFLH658_01596</name>
</gene>
<dbReference type="Proteomes" id="UP000494211">
    <property type="component" value="Unassembled WGS sequence"/>
</dbReference>
<accession>A0ABY6YD22</accession>
<feature type="transmembrane region" description="Helical" evidence="1">
    <location>
        <begin position="6"/>
        <end position="24"/>
    </location>
</feature>
<feature type="transmembrane region" description="Helical" evidence="1">
    <location>
        <begin position="320"/>
        <end position="336"/>
    </location>
</feature>
<keyword evidence="1" id="KW-0472">Membrane</keyword>
<evidence type="ECO:0000256" key="1">
    <source>
        <dbReference type="SAM" id="Phobius"/>
    </source>
</evidence>
<evidence type="ECO:0008006" key="4">
    <source>
        <dbReference type="Google" id="ProtNLM"/>
    </source>
</evidence>
<feature type="transmembrane region" description="Helical" evidence="1">
    <location>
        <begin position="348"/>
        <end position="370"/>
    </location>
</feature>
<feature type="transmembrane region" description="Helical" evidence="1">
    <location>
        <begin position="36"/>
        <end position="54"/>
    </location>
</feature>
<comment type="caution">
    <text evidence="2">The sequence shown here is derived from an EMBL/GenBank/DDBJ whole genome shotgun (WGS) entry which is preliminary data.</text>
</comment>
<reference evidence="2 3" key="1">
    <citation type="submission" date="2019-10" db="EMBL/GenBank/DDBJ databases">
        <authorList>
            <consortium name="Melissa Lawson"/>
            <person name="O'neill I."/>
        </authorList>
    </citation>
    <scope>NUCLEOTIDE SEQUENCE [LARGE SCALE GENOMIC DNA]</scope>
    <source>
        <strain evidence="2">LH_658</strain>
    </source>
</reference>
<organism evidence="2 3">
    <name type="scientific">Bifidobacterium pseudocatenulatum</name>
    <dbReference type="NCBI Taxonomy" id="28026"/>
    <lineage>
        <taxon>Bacteria</taxon>
        <taxon>Bacillati</taxon>
        <taxon>Actinomycetota</taxon>
        <taxon>Actinomycetes</taxon>
        <taxon>Bifidobacteriales</taxon>
        <taxon>Bifidobacteriaceae</taxon>
        <taxon>Bifidobacterium</taxon>
    </lineage>
</organism>
<feature type="transmembrane region" description="Helical" evidence="1">
    <location>
        <begin position="211"/>
        <end position="234"/>
    </location>
</feature>
<proteinExistence type="predicted"/>
<name>A0ABY6YD22_BIFPS</name>
<feature type="transmembrane region" description="Helical" evidence="1">
    <location>
        <begin position="181"/>
        <end position="204"/>
    </location>
</feature>
<feature type="transmembrane region" description="Helical" evidence="1">
    <location>
        <begin position="265"/>
        <end position="285"/>
    </location>
</feature>
<keyword evidence="3" id="KW-1185">Reference proteome</keyword>